<keyword evidence="4" id="KW-1185">Reference proteome</keyword>
<feature type="transmembrane region" description="Helical" evidence="2">
    <location>
        <begin position="45"/>
        <end position="65"/>
    </location>
</feature>
<feature type="region of interest" description="Disordered" evidence="1">
    <location>
        <begin position="1"/>
        <end position="37"/>
    </location>
</feature>
<accession>A0A7C9VXF2</accession>
<organism evidence="3 4">
    <name type="scientific">Lentzea alba</name>
    <dbReference type="NCBI Taxonomy" id="2714351"/>
    <lineage>
        <taxon>Bacteria</taxon>
        <taxon>Bacillati</taxon>
        <taxon>Actinomycetota</taxon>
        <taxon>Actinomycetes</taxon>
        <taxon>Pseudonocardiales</taxon>
        <taxon>Pseudonocardiaceae</taxon>
        <taxon>Lentzea</taxon>
    </lineage>
</organism>
<feature type="compositionally biased region" description="Acidic residues" evidence="1">
    <location>
        <begin position="20"/>
        <end position="33"/>
    </location>
</feature>
<evidence type="ECO:0000256" key="2">
    <source>
        <dbReference type="SAM" id="Phobius"/>
    </source>
</evidence>
<proteinExistence type="predicted"/>
<sequence>MSTESTDPVEPPDTVATASEETEVPASEETETDESPKQNKWLKPVIVAVLAVILVGGGVYALTALNGTKVGDCVSASPKDVDKPDGEWNLSSKSCGDTAATHRVAAVLKSAEDPCPAEGIYEAVNAGGDIMCLMPNLAEGNCYTSGDDGAFKKENCTTESPVKIVKKVDGLPEEGTVCPEGSSELRFSEPASVYCMGVHEGS</sequence>
<keyword evidence="2" id="KW-1133">Transmembrane helix</keyword>
<evidence type="ECO:0000256" key="1">
    <source>
        <dbReference type="SAM" id="MobiDB-lite"/>
    </source>
</evidence>
<dbReference type="AlphaFoldDB" id="A0A7C9VXF2"/>
<protein>
    <submittedName>
        <fullName evidence="3">Uncharacterized protein</fullName>
    </submittedName>
</protein>
<evidence type="ECO:0000313" key="3">
    <source>
        <dbReference type="EMBL" id="NGY59360.1"/>
    </source>
</evidence>
<comment type="caution">
    <text evidence="3">The sequence shown here is derived from an EMBL/GenBank/DDBJ whole genome shotgun (WGS) entry which is preliminary data.</text>
</comment>
<gene>
    <name evidence="3" type="ORF">G7043_10535</name>
</gene>
<dbReference type="EMBL" id="JAAMPJ010000002">
    <property type="protein sequence ID" value="NGY59360.1"/>
    <property type="molecule type" value="Genomic_DNA"/>
</dbReference>
<dbReference type="Proteomes" id="UP000481360">
    <property type="component" value="Unassembled WGS sequence"/>
</dbReference>
<dbReference type="RefSeq" id="WP_166045382.1">
    <property type="nucleotide sequence ID" value="NZ_JAAMPJ010000002.1"/>
</dbReference>
<keyword evidence="2" id="KW-0472">Membrane</keyword>
<reference evidence="3 4" key="1">
    <citation type="submission" date="2020-03" db="EMBL/GenBank/DDBJ databases">
        <title>Isolation and identification of active actinomycetes.</title>
        <authorList>
            <person name="Sun X."/>
        </authorList>
    </citation>
    <scope>NUCLEOTIDE SEQUENCE [LARGE SCALE GENOMIC DNA]</scope>
    <source>
        <strain evidence="3 4">NEAU-D13</strain>
    </source>
</reference>
<name>A0A7C9VXF2_9PSEU</name>
<evidence type="ECO:0000313" key="4">
    <source>
        <dbReference type="Proteomes" id="UP000481360"/>
    </source>
</evidence>
<keyword evidence="2" id="KW-0812">Transmembrane</keyword>